<gene>
    <name evidence="1" type="ORF">GM658_28660</name>
</gene>
<dbReference type="RefSeq" id="WP_155457515.1">
    <property type="nucleotide sequence ID" value="NZ_WNKX01000081.1"/>
</dbReference>
<proteinExistence type="predicted"/>
<evidence type="ECO:0000313" key="1">
    <source>
        <dbReference type="EMBL" id="MTW14586.1"/>
    </source>
</evidence>
<feature type="non-terminal residue" evidence="1">
    <location>
        <position position="138"/>
    </location>
</feature>
<organism evidence="1 2">
    <name type="scientific">Massilia eburnea</name>
    <dbReference type="NCBI Taxonomy" id="1776165"/>
    <lineage>
        <taxon>Bacteria</taxon>
        <taxon>Pseudomonadati</taxon>
        <taxon>Pseudomonadota</taxon>
        <taxon>Betaproteobacteria</taxon>
        <taxon>Burkholderiales</taxon>
        <taxon>Oxalobacteraceae</taxon>
        <taxon>Telluria group</taxon>
        <taxon>Massilia</taxon>
    </lineage>
</organism>
<feature type="non-terminal residue" evidence="1">
    <location>
        <position position="1"/>
    </location>
</feature>
<reference evidence="1 2" key="1">
    <citation type="submission" date="2019-11" db="EMBL/GenBank/DDBJ databases">
        <title>Type strains purchased from KCTC, JCM and DSMZ.</title>
        <authorList>
            <person name="Lu H."/>
        </authorList>
    </citation>
    <scope>NUCLEOTIDE SEQUENCE [LARGE SCALE GENOMIC DNA]</scope>
    <source>
        <strain evidence="1 2">JCM 31587</strain>
    </source>
</reference>
<sequence length="138" mass="13697">YAAANVGNGHNNSDSTINNNTQLKADTINLHSKGDATLKGATATAGTINADVGGKLAVESVQDTSKEETSQTGVGVRVQVGFGAWSASGNVSQANSHGSSTSVGQQSGLFAGDGGYHVKADTVDLKGGAIASTNTTDS</sequence>
<evidence type="ECO:0000313" key="2">
    <source>
        <dbReference type="Proteomes" id="UP000472320"/>
    </source>
</evidence>
<accession>A0A6L6QSH2</accession>
<dbReference type="GO" id="GO:0003824">
    <property type="term" value="F:catalytic activity"/>
    <property type="evidence" value="ECO:0007669"/>
    <property type="project" value="UniProtKB-ARBA"/>
</dbReference>
<name>A0A6L6QSH2_9BURK</name>
<comment type="caution">
    <text evidence="1">The sequence shown here is derived from an EMBL/GenBank/DDBJ whole genome shotgun (WGS) entry which is preliminary data.</text>
</comment>
<evidence type="ECO:0008006" key="3">
    <source>
        <dbReference type="Google" id="ProtNLM"/>
    </source>
</evidence>
<dbReference type="OrthoDB" id="5666689at2"/>
<dbReference type="Proteomes" id="UP000472320">
    <property type="component" value="Unassembled WGS sequence"/>
</dbReference>
<protein>
    <recommendedName>
        <fullName evidence="3">Hemagglutinin</fullName>
    </recommendedName>
</protein>
<dbReference type="AlphaFoldDB" id="A0A6L6QSH2"/>
<dbReference type="EMBL" id="WNKX01000081">
    <property type="protein sequence ID" value="MTW14586.1"/>
    <property type="molecule type" value="Genomic_DNA"/>
</dbReference>
<keyword evidence="2" id="KW-1185">Reference proteome</keyword>
<dbReference type="Pfam" id="PF13332">
    <property type="entry name" value="Fil_haemagg_2"/>
    <property type="match status" value="1"/>
</dbReference>
<dbReference type="InterPro" id="IPR025157">
    <property type="entry name" value="Hemagglutinin_rpt"/>
</dbReference>